<dbReference type="Proteomes" id="UP000051861">
    <property type="component" value="Unassembled WGS sequence"/>
</dbReference>
<evidence type="ECO:0000313" key="1">
    <source>
        <dbReference type="EMBL" id="KPJ63740.1"/>
    </source>
</evidence>
<gene>
    <name evidence="1" type="ORF">AMJ44_14055</name>
</gene>
<accession>A0A0S7XPH0</accession>
<evidence type="ECO:0000313" key="2">
    <source>
        <dbReference type="Proteomes" id="UP000051861"/>
    </source>
</evidence>
<sequence length="155" mass="16253">MADLSIAIEPSDVTSKASDVASKVAARSAIWDEKTVILKVYDEASAVTDGDDQMRFAIPDALSGMDLVSCGAHVYTGPTSSSMEIDIYNVDSAVDMLTSCMKIDQGEKDSKDAASQAVINTDADGVIAGEEIQVDVTDAASGAKGLEVRLTFKKP</sequence>
<comment type="caution">
    <text evidence="1">The sequence shown here is derived from an EMBL/GenBank/DDBJ whole genome shotgun (WGS) entry which is preliminary data.</text>
</comment>
<proteinExistence type="predicted"/>
<dbReference type="AlphaFoldDB" id="A0A0S7XPH0"/>
<name>A0A0S7XPH0_UNCSA</name>
<dbReference type="EMBL" id="LIZX01000222">
    <property type="protein sequence ID" value="KPJ63740.1"/>
    <property type="molecule type" value="Genomic_DNA"/>
</dbReference>
<protein>
    <submittedName>
        <fullName evidence="1">Uncharacterized protein</fullName>
    </submittedName>
</protein>
<reference evidence="1 2" key="1">
    <citation type="journal article" date="2015" name="Microbiome">
        <title>Genomic resolution of linkages in carbon, nitrogen, and sulfur cycling among widespread estuary sediment bacteria.</title>
        <authorList>
            <person name="Baker B.J."/>
            <person name="Lazar C.S."/>
            <person name="Teske A.P."/>
            <person name="Dick G.J."/>
        </authorList>
    </citation>
    <scope>NUCLEOTIDE SEQUENCE [LARGE SCALE GENOMIC DNA]</scope>
    <source>
        <strain evidence="1">DG_54_3</strain>
    </source>
</reference>
<organism evidence="1 2">
    <name type="scientific">candidate division WOR-1 bacterium DG_54_3</name>
    <dbReference type="NCBI Taxonomy" id="1703775"/>
    <lineage>
        <taxon>Bacteria</taxon>
        <taxon>Bacillati</taxon>
        <taxon>Saganbacteria</taxon>
    </lineage>
</organism>